<dbReference type="AlphaFoldDB" id="A0A7S3Q8D4"/>
<dbReference type="EMBL" id="HBIO01018315">
    <property type="protein sequence ID" value="CAE0469212.1"/>
    <property type="molecule type" value="Transcribed_RNA"/>
</dbReference>
<reference evidence="2" key="1">
    <citation type="submission" date="2021-01" db="EMBL/GenBank/DDBJ databases">
        <authorList>
            <person name="Corre E."/>
            <person name="Pelletier E."/>
            <person name="Niang G."/>
            <person name="Scheremetjew M."/>
            <person name="Finn R."/>
            <person name="Kale V."/>
            <person name="Holt S."/>
            <person name="Cochrane G."/>
            <person name="Meng A."/>
            <person name="Brown T."/>
            <person name="Cohen L."/>
        </authorList>
    </citation>
    <scope>NUCLEOTIDE SEQUENCE</scope>
    <source>
        <strain evidence="2">MM31A-1</strain>
    </source>
</reference>
<evidence type="ECO:0000256" key="1">
    <source>
        <dbReference type="SAM" id="MobiDB-lite"/>
    </source>
</evidence>
<name>A0A7S3Q8D4_9STRA</name>
<feature type="region of interest" description="Disordered" evidence="1">
    <location>
        <begin position="173"/>
        <end position="204"/>
    </location>
</feature>
<protein>
    <submittedName>
        <fullName evidence="2">Uncharacterized protein</fullName>
    </submittedName>
</protein>
<feature type="compositionally biased region" description="Basic and acidic residues" evidence="1">
    <location>
        <begin position="181"/>
        <end position="194"/>
    </location>
</feature>
<proteinExistence type="predicted"/>
<evidence type="ECO:0000313" key="2">
    <source>
        <dbReference type="EMBL" id="CAE0469212.1"/>
    </source>
</evidence>
<organism evidence="2">
    <name type="scientific">Chaetoceros debilis</name>
    <dbReference type="NCBI Taxonomy" id="122233"/>
    <lineage>
        <taxon>Eukaryota</taxon>
        <taxon>Sar</taxon>
        <taxon>Stramenopiles</taxon>
        <taxon>Ochrophyta</taxon>
        <taxon>Bacillariophyta</taxon>
        <taxon>Coscinodiscophyceae</taxon>
        <taxon>Chaetocerotophycidae</taxon>
        <taxon>Chaetocerotales</taxon>
        <taxon>Chaetocerotaceae</taxon>
        <taxon>Chaetoceros</taxon>
    </lineage>
</organism>
<accession>A0A7S3Q8D4</accession>
<gene>
    <name evidence="2" type="ORF">CDEB00056_LOCUS14065</name>
</gene>
<sequence>MARVLKEVYISEYTNLQTRSTKERAQETIDKKEEVAEVQENKYSNVLTDSVNEIEIVITKMIGDPADNSDPVIAVAKILQNLQLTDAKEPNNKEEVGSVKESPGSDWFAAYLTQAKDIVDAFNKNAAAKIAQEYDSINVDTVSKGAAEIIISPTCSINIEPIDTLALQMEKPQLESTASSKNEEQILDGDKDSEYDFCEGSETTSSNCSWEYVARWEEVNEDGTIMAQDAKMLDSALFLPDANVASSDTTSIDDERDEPRPFITTIKSEVEAVLLARWSDEICQLHELGFMDDHANVEALDHAEAANIADCSDFFDRVINLLVQGQN</sequence>